<evidence type="ECO:0000313" key="2">
    <source>
        <dbReference type="Proteomes" id="UP001138768"/>
    </source>
</evidence>
<keyword evidence="2" id="KW-1185">Reference proteome</keyword>
<dbReference type="AlphaFoldDB" id="A0A9X0WE96"/>
<dbReference type="RefSeq" id="WP_200251412.1">
    <property type="nucleotide sequence ID" value="NZ_NRRY01000089.1"/>
</dbReference>
<organism evidence="1 2">
    <name type="scientific">Lamprobacter modestohalophilus</name>
    <dbReference type="NCBI Taxonomy" id="1064514"/>
    <lineage>
        <taxon>Bacteria</taxon>
        <taxon>Pseudomonadati</taxon>
        <taxon>Pseudomonadota</taxon>
        <taxon>Gammaproteobacteria</taxon>
        <taxon>Chromatiales</taxon>
        <taxon>Chromatiaceae</taxon>
        <taxon>Lamprobacter</taxon>
    </lineage>
</organism>
<proteinExistence type="predicted"/>
<name>A0A9X0WE96_9GAMM</name>
<protein>
    <submittedName>
        <fullName evidence="1">Uncharacterized protein</fullName>
    </submittedName>
</protein>
<dbReference type="EMBL" id="NRRY01000089">
    <property type="protein sequence ID" value="MBK1621605.1"/>
    <property type="molecule type" value="Genomic_DNA"/>
</dbReference>
<gene>
    <name evidence="1" type="ORF">CKO42_25025</name>
</gene>
<evidence type="ECO:0000313" key="1">
    <source>
        <dbReference type="EMBL" id="MBK1621605.1"/>
    </source>
</evidence>
<reference evidence="1 2" key="1">
    <citation type="journal article" date="2020" name="Microorganisms">
        <title>Osmotic Adaptation and Compatible Solute Biosynthesis of Phototrophic Bacteria as Revealed from Genome Analyses.</title>
        <authorList>
            <person name="Imhoff J.F."/>
            <person name="Rahn T."/>
            <person name="Kunzel S."/>
            <person name="Keller A."/>
            <person name="Neulinger S.C."/>
        </authorList>
    </citation>
    <scope>NUCLEOTIDE SEQUENCE [LARGE SCALE GENOMIC DNA]</scope>
    <source>
        <strain evidence="1 2">DSM 25653</strain>
    </source>
</reference>
<sequence length="63" mass="7300">MTNSVDNLVLEHLRAIRAVQDKRTERFARLESRMTNLESTVAGLRRDLAHRYGEVVEQHGHTD</sequence>
<accession>A0A9X0WE96</accession>
<dbReference type="Proteomes" id="UP001138768">
    <property type="component" value="Unassembled WGS sequence"/>
</dbReference>
<comment type="caution">
    <text evidence="1">The sequence shown here is derived from an EMBL/GenBank/DDBJ whole genome shotgun (WGS) entry which is preliminary data.</text>
</comment>